<proteinExistence type="predicted"/>
<sequence length="496" mass="58418">MGMFESESGLYRISREVELSVLTHPVGLRIVSKNIENELKYCGYKYIHQDDVGLHNLDNAMEAMEVENRGKRRTGYGESFVKREGERERPTRSAGQWPPEKDDYQPMYIPGQYRYVGTKRRDFEKPVQFQNYKNDGAVLNLAAHDPIDWPNIISIWKGLIVQKNIQNQYNIGTKVEDMLRFLETFLGESVKVLWEQWVESYPSQYEELKRAGSNPNNFVNVISNMIIAEDPELGYTSLQNERLREVEKLTLTSWKGIKEFSQHYLYNATTAKQGFNEGVVERYFNKLPNPLGSIIFEEYKKEIGGNVVNISQAITFVFKQLRKVCTSIQAQRSMKKSDYNFCNNIVQIPLTYGEERHRKNKYYKPQRRDNRNFRTKKRYFLRSSDNRAPFLHKRNVRRYNPNKTYDKTCRCFICNSPDHLSRTFPNKDQKRYSSKYEEQERVLIIDSVNENILVCDDEIKYDESIYSIIETDEVENEALEYESSEDEIDLIDELAG</sequence>
<accession>A0A453HLU8</accession>
<reference evidence="2" key="4">
    <citation type="submission" date="2019-03" db="UniProtKB">
        <authorList>
            <consortium name="EnsemblPlants"/>
        </authorList>
    </citation>
    <scope>IDENTIFICATION</scope>
</reference>
<reference evidence="3" key="2">
    <citation type="journal article" date="2017" name="Nat. Plants">
        <title>The Aegilops tauschii genome reveals multiple impacts of transposons.</title>
        <authorList>
            <person name="Zhao G."/>
            <person name="Zou C."/>
            <person name="Li K."/>
            <person name="Wang K."/>
            <person name="Li T."/>
            <person name="Gao L."/>
            <person name="Zhang X."/>
            <person name="Wang H."/>
            <person name="Yang Z."/>
            <person name="Liu X."/>
            <person name="Jiang W."/>
            <person name="Mao L."/>
            <person name="Kong X."/>
            <person name="Jiao Y."/>
            <person name="Jia J."/>
        </authorList>
    </citation>
    <scope>NUCLEOTIDE SEQUENCE [LARGE SCALE GENOMIC DNA]</scope>
    <source>
        <strain evidence="3">cv. AL8/78</strain>
    </source>
</reference>
<protein>
    <submittedName>
        <fullName evidence="2">Uncharacterized protein</fullName>
    </submittedName>
</protein>
<name>A0A453HLU8_AEGTS</name>
<dbReference type="Gramene" id="AET4Gv20233400.2">
    <property type="protein sequence ID" value="AET4Gv20233400.2"/>
    <property type="gene ID" value="AET4Gv20233400"/>
</dbReference>
<keyword evidence="3" id="KW-1185">Reference proteome</keyword>
<organism evidence="2 3">
    <name type="scientific">Aegilops tauschii subsp. strangulata</name>
    <name type="common">Goatgrass</name>
    <dbReference type="NCBI Taxonomy" id="200361"/>
    <lineage>
        <taxon>Eukaryota</taxon>
        <taxon>Viridiplantae</taxon>
        <taxon>Streptophyta</taxon>
        <taxon>Embryophyta</taxon>
        <taxon>Tracheophyta</taxon>
        <taxon>Spermatophyta</taxon>
        <taxon>Magnoliopsida</taxon>
        <taxon>Liliopsida</taxon>
        <taxon>Poales</taxon>
        <taxon>Poaceae</taxon>
        <taxon>BOP clade</taxon>
        <taxon>Pooideae</taxon>
        <taxon>Triticodae</taxon>
        <taxon>Triticeae</taxon>
        <taxon>Triticinae</taxon>
        <taxon>Aegilops</taxon>
    </lineage>
</organism>
<dbReference type="Proteomes" id="UP000015105">
    <property type="component" value="Chromosome 4D"/>
</dbReference>
<dbReference type="EnsemblPlants" id="AET4Gv20233400.2">
    <property type="protein sequence ID" value="AET4Gv20233400.2"/>
    <property type="gene ID" value="AET4Gv20233400"/>
</dbReference>
<evidence type="ECO:0000313" key="3">
    <source>
        <dbReference type="Proteomes" id="UP000015105"/>
    </source>
</evidence>
<evidence type="ECO:0000256" key="1">
    <source>
        <dbReference type="SAM" id="MobiDB-lite"/>
    </source>
</evidence>
<reference evidence="2" key="5">
    <citation type="journal article" date="2021" name="G3 (Bethesda)">
        <title>Aegilops tauschii genome assembly Aet v5.0 features greater sequence contiguity and improved annotation.</title>
        <authorList>
            <person name="Wang L."/>
            <person name="Zhu T."/>
            <person name="Rodriguez J.C."/>
            <person name="Deal K.R."/>
            <person name="Dubcovsky J."/>
            <person name="McGuire P.E."/>
            <person name="Lux T."/>
            <person name="Spannagl M."/>
            <person name="Mayer K.F.X."/>
            <person name="Baldrich P."/>
            <person name="Meyers B.C."/>
            <person name="Huo N."/>
            <person name="Gu Y.Q."/>
            <person name="Zhou H."/>
            <person name="Devos K.M."/>
            <person name="Bennetzen J.L."/>
            <person name="Unver T."/>
            <person name="Budak H."/>
            <person name="Gulick P.J."/>
            <person name="Galiba G."/>
            <person name="Kalapos B."/>
            <person name="Nelson D.R."/>
            <person name="Li P."/>
            <person name="You F.M."/>
            <person name="Luo M.C."/>
            <person name="Dvorak J."/>
        </authorList>
    </citation>
    <scope>NUCLEOTIDE SEQUENCE [LARGE SCALE GENOMIC DNA]</scope>
    <source>
        <strain evidence="2">cv. AL8/78</strain>
    </source>
</reference>
<evidence type="ECO:0000313" key="2">
    <source>
        <dbReference type="EnsemblPlants" id="AET4Gv20233400.2"/>
    </source>
</evidence>
<feature type="compositionally biased region" description="Basic and acidic residues" evidence="1">
    <location>
        <begin position="80"/>
        <end position="91"/>
    </location>
</feature>
<feature type="region of interest" description="Disordered" evidence="1">
    <location>
        <begin position="75"/>
        <end position="101"/>
    </location>
</feature>
<dbReference type="AlphaFoldDB" id="A0A453HLU8"/>
<reference evidence="3" key="1">
    <citation type="journal article" date="2014" name="Science">
        <title>Ancient hybridizations among the ancestral genomes of bread wheat.</title>
        <authorList>
            <consortium name="International Wheat Genome Sequencing Consortium,"/>
            <person name="Marcussen T."/>
            <person name="Sandve S.R."/>
            <person name="Heier L."/>
            <person name="Spannagl M."/>
            <person name="Pfeifer M."/>
            <person name="Jakobsen K.S."/>
            <person name="Wulff B.B."/>
            <person name="Steuernagel B."/>
            <person name="Mayer K.F."/>
            <person name="Olsen O.A."/>
        </authorList>
    </citation>
    <scope>NUCLEOTIDE SEQUENCE [LARGE SCALE GENOMIC DNA]</scope>
    <source>
        <strain evidence="3">cv. AL8/78</strain>
    </source>
</reference>
<reference evidence="2" key="3">
    <citation type="journal article" date="2017" name="Nature">
        <title>Genome sequence of the progenitor of the wheat D genome Aegilops tauschii.</title>
        <authorList>
            <person name="Luo M.C."/>
            <person name="Gu Y.Q."/>
            <person name="Puiu D."/>
            <person name="Wang H."/>
            <person name="Twardziok S.O."/>
            <person name="Deal K.R."/>
            <person name="Huo N."/>
            <person name="Zhu T."/>
            <person name="Wang L."/>
            <person name="Wang Y."/>
            <person name="McGuire P.E."/>
            <person name="Liu S."/>
            <person name="Long H."/>
            <person name="Ramasamy R.K."/>
            <person name="Rodriguez J.C."/>
            <person name="Van S.L."/>
            <person name="Yuan L."/>
            <person name="Wang Z."/>
            <person name="Xia Z."/>
            <person name="Xiao L."/>
            <person name="Anderson O.D."/>
            <person name="Ouyang S."/>
            <person name="Liang Y."/>
            <person name="Zimin A.V."/>
            <person name="Pertea G."/>
            <person name="Qi P."/>
            <person name="Bennetzen J.L."/>
            <person name="Dai X."/>
            <person name="Dawson M.W."/>
            <person name="Muller H.G."/>
            <person name="Kugler K."/>
            <person name="Rivarola-Duarte L."/>
            <person name="Spannagl M."/>
            <person name="Mayer K.F.X."/>
            <person name="Lu F.H."/>
            <person name="Bevan M.W."/>
            <person name="Leroy P."/>
            <person name="Li P."/>
            <person name="You F.M."/>
            <person name="Sun Q."/>
            <person name="Liu Z."/>
            <person name="Lyons E."/>
            <person name="Wicker T."/>
            <person name="Salzberg S.L."/>
            <person name="Devos K.M."/>
            <person name="Dvorak J."/>
        </authorList>
    </citation>
    <scope>NUCLEOTIDE SEQUENCE [LARGE SCALE GENOMIC DNA]</scope>
    <source>
        <strain evidence="2">cv. AL8/78</strain>
    </source>
</reference>
<dbReference type="Pfam" id="PF22909">
    <property type="entry name" value="Caulimovir_coat_dom"/>
    <property type="match status" value="1"/>
</dbReference>